<dbReference type="STRING" id="32507.ENSNBRP00000000618"/>
<dbReference type="PANTHER" id="PTHR15415">
    <property type="entry name" value="MITOFILIN"/>
    <property type="match status" value="1"/>
</dbReference>
<comment type="subunit">
    <text evidence="7">Component of the mitochondrial contact site and cristae organizing system (MICOS) complex.</text>
</comment>
<keyword evidence="3 7" id="KW-0999">Mitochondrion inner membrane</keyword>
<dbReference type="GeneTree" id="ENSGT00940000180129"/>
<comment type="function">
    <text evidence="7">Component of the MICOS complex, a large protein complex of the mitochondrial inner membrane that plays crucial roles in the maintenance of crista junctions, inner membrane architecture, and formation of contact sites to the outer membrane.</text>
</comment>
<dbReference type="Pfam" id="PF09731">
    <property type="entry name" value="Mitofilin"/>
    <property type="match status" value="1"/>
</dbReference>
<keyword evidence="2 7" id="KW-0812">Transmembrane</keyword>
<reference evidence="9" key="1">
    <citation type="submission" date="2025-08" db="UniProtKB">
        <authorList>
            <consortium name="Ensembl"/>
        </authorList>
    </citation>
    <scope>IDENTIFICATION</scope>
</reference>
<proteinExistence type="inferred from homology"/>
<keyword evidence="10" id="KW-1185">Reference proteome</keyword>
<dbReference type="GO" id="GO:0042407">
    <property type="term" value="P:cristae formation"/>
    <property type="evidence" value="ECO:0007669"/>
    <property type="project" value="TreeGrafter"/>
</dbReference>
<evidence type="ECO:0000256" key="5">
    <source>
        <dbReference type="ARBA" id="ARBA00023128"/>
    </source>
</evidence>
<evidence type="ECO:0000313" key="10">
    <source>
        <dbReference type="Proteomes" id="UP000261580"/>
    </source>
</evidence>
<evidence type="ECO:0000256" key="1">
    <source>
        <dbReference type="ARBA" id="ARBA00010877"/>
    </source>
</evidence>
<reference evidence="9" key="2">
    <citation type="submission" date="2025-09" db="UniProtKB">
        <authorList>
            <consortium name="Ensembl"/>
        </authorList>
    </citation>
    <scope>IDENTIFICATION</scope>
</reference>
<feature type="compositionally biased region" description="Low complexity" evidence="8">
    <location>
        <begin position="99"/>
        <end position="109"/>
    </location>
</feature>
<evidence type="ECO:0000256" key="6">
    <source>
        <dbReference type="ARBA" id="ARBA00023136"/>
    </source>
</evidence>
<keyword evidence="5 7" id="KW-0496">Mitochondrion</keyword>
<evidence type="ECO:0000256" key="2">
    <source>
        <dbReference type="ARBA" id="ARBA00022692"/>
    </source>
</evidence>
<comment type="similarity">
    <text evidence="1 7">Belongs to the MICOS complex subunit Mic60 family.</text>
</comment>
<evidence type="ECO:0000313" key="9">
    <source>
        <dbReference type="Ensembl" id="ENSNBRP00000000618.1"/>
    </source>
</evidence>
<feature type="region of interest" description="Disordered" evidence="8">
    <location>
        <begin position="84"/>
        <end position="111"/>
    </location>
</feature>
<evidence type="ECO:0000256" key="4">
    <source>
        <dbReference type="ARBA" id="ARBA00022989"/>
    </source>
</evidence>
<dbReference type="AlphaFoldDB" id="A0A3Q4G3Q7"/>
<evidence type="ECO:0000256" key="3">
    <source>
        <dbReference type="ARBA" id="ARBA00022792"/>
    </source>
</evidence>
<dbReference type="PANTHER" id="PTHR15415:SF7">
    <property type="entry name" value="MICOS COMPLEX SUBUNIT MIC60"/>
    <property type="match status" value="1"/>
</dbReference>
<protein>
    <recommendedName>
        <fullName evidence="7">MICOS complex subunit MIC60</fullName>
    </recommendedName>
    <alternativeName>
        <fullName evidence="7">Mitofilin</fullName>
    </alternativeName>
</protein>
<accession>A0A3Q4G3Q7</accession>
<dbReference type="InterPro" id="IPR019133">
    <property type="entry name" value="MIC60"/>
</dbReference>
<dbReference type="GO" id="GO:0061617">
    <property type="term" value="C:MICOS complex"/>
    <property type="evidence" value="ECO:0007669"/>
    <property type="project" value="TreeGrafter"/>
</dbReference>
<keyword evidence="4 7" id="KW-1133">Transmembrane helix</keyword>
<name>A0A3Q4G3Q7_NEOBR</name>
<evidence type="ECO:0000256" key="8">
    <source>
        <dbReference type="SAM" id="MobiDB-lite"/>
    </source>
</evidence>
<keyword evidence="6 7" id="KW-0472">Membrane</keyword>
<organism evidence="9 10">
    <name type="scientific">Neolamprologus brichardi</name>
    <name type="common">Fairy cichlid</name>
    <name type="synonym">Lamprologus brichardi</name>
    <dbReference type="NCBI Taxonomy" id="32507"/>
    <lineage>
        <taxon>Eukaryota</taxon>
        <taxon>Metazoa</taxon>
        <taxon>Chordata</taxon>
        <taxon>Craniata</taxon>
        <taxon>Vertebrata</taxon>
        <taxon>Euteleostomi</taxon>
        <taxon>Actinopterygii</taxon>
        <taxon>Neopterygii</taxon>
        <taxon>Teleostei</taxon>
        <taxon>Neoteleostei</taxon>
        <taxon>Acanthomorphata</taxon>
        <taxon>Ovalentaria</taxon>
        <taxon>Cichlomorphae</taxon>
        <taxon>Cichliformes</taxon>
        <taxon>Cichlidae</taxon>
        <taxon>African cichlids</taxon>
        <taxon>Pseudocrenilabrinae</taxon>
        <taxon>Lamprologini</taxon>
        <taxon>Neolamprologus</taxon>
    </lineage>
</organism>
<comment type="subcellular location">
    <subcellularLocation>
        <location evidence="7">Mitochondrion inner membrane</location>
        <topology evidence="7">Single-pass membrane protein</topology>
    </subcellularLocation>
</comment>
<dbReference type="Proteomes" id="UP000261580">
    <property type="component" value="Unassembled WGS sequence"/>
</dbReference>
<dbReference type="Bgee" id="ENSNBRG00000000565">
    <property type="expression patterns" value="Expressed in skeletal muscle tissue and 5 other cell types or tissues"/>
</dbReference>
<feature type="transmembrane region" description="Helical" evidence="7">
    <location>
        <begin position="18"/>
        <end position="37"/>
    </location>
</feature>
<dbReference type="Ensembl" id="ENSNBRT00000000662.1">
    <property type="protein sequence ID" value="ENSNBRP00000000618.1"/>
    <property type="gene ID" value="ENSNBRG00000000565.1"/>
</dbReference>
<evidence type="ECO:0000256" key="7">
    <source>
        <dbReference type="RuleBase" id="RU363000"/>
    </source>
</evidence>
<sequence length="133" mass="14196">SLQQCRHYTAGEGSASKVVVAGLLTVSGGIGGTVLYAKWDQKFRAAVEKNVPYSDWLLGLALGPAAQDPGLPIKKRVRCSSQSQLQDTKFGAEGPVKDSSPAPSQPAQSLEGKCGTHCHHNSWLHVAIFYHVL</sequence>